<dbReference type="InterPro" id="IPR013763">
    <property type="entry name" value="Cyclin-like_dom"/>
</dbReference>
<dbReference type="Proteomes" id="UP000247409">
    <property type="component" value="Unassembled WGS sequence"/>
</dbReference>
<evidence type="ECO:0000259" key="2">
    <source>
        <dbReference type="SMART" id="SM00385"/>
    </source>
</evidence>
<dbReference type="STRING" id="448386.A0A2V3IYP7"/>
<protein>
    <submittedName>
        <fullName evidence="3">G2/mitotic-specific cyclin-1</fullName>
    </submittedName>
</protein>
<keyword evidence="1" id="KW-0195">Cyclin</keyword>
<dbReference type="SUPFAM" id="SSF47954">
    <property type="entry name" value="Cyclin-like"/>
    <property type="match status" value="1"/>
</dbReference>
<dbReference type="InterPro" id="IPR006671">
    <property type="entry name" value="Cyclin_N"/>
</dbReference>
<dbReference type="AlphaFoldDB" id="A0A2V3IYP7"/>
<dbReference type="Gene3D" id="1.10.472.10">
    <property type="entry name" value="Cyclin-like"/>
    <property type="match status" value="1"/>
</dbReference>
<evidence type="ECO:0000313" key="4">
    <source>
        <dbReference type="Proteomes" id="UP000247409"/>
    </source>
</evidence>
<dbReference type="Pfam" id="PF00134">
    <property type="entry name" value="Cyclin_N"/>
    <property type="match status" value="1"/>
</dbReference>
<gene>
    <name evidence="3" type="ORF">BWQ96_03336</name>
</gene>
<proteinExistence type="inferred from homology"/>
<evidence type="ECO:0000256" key="1">
    <source>
        <dbReference type="RuleBase" id="RU000383"/>
    </source>
</evidence>
<dbReference type="InterPro" id="IPR039361">
    <property type="entry name" value="Cyclin"/>
</dbReference>
<dbReference type="PANTHER" id="PTHR10177">
    <property type="entry name" value="CYCLINS"/>
    <property type="match status" value="1"/>
</dbReference>
<dbReference type="EMBL" id="NBIV01000032">
    <property type="protein sequence ID" value="PXF46807.1"/>
    <property type="molecule type" value="Genomic_DNA"/>
</dbReference>
<reference evidence="3 4" key="1">
    <citation type="journal article" date="2018" name="Mol. Biol. Evol.">
        <title>Analysis of the draft genome of the red seaweed Gracilariopsis chorda provides insights into genome size evolution in Rhodophyta.</title>
        <authorList>
            <person name="Lee J."/>
            <person name="Yang E.C."/>
            <person name="Graf L."/>
            <person name="Yang J.H."/>
            <person name="Qiu H."/>
            <person name="Zel Zion U."/>
            <person name="Chan C.X."/>
            <person name="Stephens T.G."/>
            <person name="Weber A.P.M."/>
            <person name="Boo G.H."/>
            <person name="Boo S.M."/>
            <person name="Kim K.M."/>
            <person name="Shin Y."/>
            <person name="Jung M."/>
            <person name="Lee S.J."/>
            <person name="Yim H.S."/>
            <person name="Lee J.H."/>
            <person name="Bhattacharya D."/>
            <person name="Yoon H.S."/>
        </authorList>
    </citation>
    <scope>NUCLEOTIDE SEQUENCE [LARGE SCALE GENOMIC DNA]</scope>
    <source>
        <strain evidence="3 4">SKKU-2015</strain>
        <tissue evidence="3">Whole body</tissue>
    </source>
</reference>
<keyword evidence="4" id="KW-1185">Reference proteome</keyword>
<sequence length="370" mass="42133">MDFNHFPCLSIAHEVSSQLSSKSKPRFQRTVNEDYAFRSLLDYSASQNPKHDTILAQLQLDPHQEYVRQRPAVVTWLAEACEVFGIRAITLHLAIRVMDIVALNASWNHLLPLCALTCLYTASKYEDSKECSHVLKDWEFLGIPYCSAENIRNTELIILALMRWDFSAKTPMHFFAEYLAVLVRHLALEKEDANDKGDRDESSTLMDYEPSLQYITNLTEEVGGDVSDISSDEAYECSDYFSHAYQHENPVPCSTDCKTPESLKYFERAWNYRDEGNTNPNSCSPEPHYVQFLNIYRIAARILDFSLLHPKVYYAFVPEVLAASALHVGCEVYSGQWSFSVDIKDLCAHKGSEVELCTAALKAVLREHCG</sequence>
<accession>A0A2V3IYP7</accession>
<name>A0A2V3IYP7_9FLOR</name>
<comment type="similarity">
    <text evidence="1">Belongs to the cyclin family.</text>
</comment>
<dbReference type="OrthoDB" id="285802at2759"/>
<organism evidence="3 4">
    <name type="scientific">Gracilariopsis chorda</name>
    <dbReference type="NCBI Taxonomy" id="448386"/>
    <lineage>
        <taxon>Eukaryota</taxon>
        <taxon>Rhodophyta</taxon>
        <taxon>Florideophyceae</taxon>
        <taxon>Rhodymeniophycidae</taxon>
        <taxon>Gracilariales</taxon>
        <taxon>Gracilariaceae</taxon>
        <taxon>Gracilariopsis</taxon>
    </lineage>
</organism>
<dbReference type="InterPro" id="IPR036915">
    <property type="entry name" value="Cyclin-like_sf"/>
</dbReference>
<feature type="domain" description="Cyclin-like" evidence="2">
    <location>
        <begin position="75"/>
        <end position="160"/>
    </location>
</feature>
<comment type="caution">
    <text evidence="3">The sequence shown here is derived from an EMBL/GenBank/DDBJ whole genome shotgun (WGS) entry which is preliminary data.</text>
</comment>
<evidence type="ECO:0000313" key="3">
    <source>
        <dbReference type="EMBL" id="PXF46807.1"/>
    </source>
</evidence>
<dbReference type="SMART" id="SM00385">
    <property type="entry name" value="CYCLIN"/>
    <property type="match status" value="1"/>
</dbReference>